<evidence type="ECO:0000256" key="3">
    <source>
        <dbReference type="ARBA" id="ARBA00023163"/>
    </source>
</evidence>
<proteinExistence type="predicted"/>
<keyword evidence="1" id="KW-0805">Transcription regulation</keyword>
<dbReference type="InterPro" id="IPR009057">
    <property type="entry name" value="Homeodomain-like_sf"/>
</dbReference>
<keyword evidence="2" id="KW-0238">DNA-binding</keyword>
<accession>A0ABS9KGQ1</accession>
<dbReference type="PANTHER" id="PTHR47894">
    <property type="entry name" value="HTH-TYPE TRANSCRIPTIONAL REGULATOR GADX"/>
    <property type="match status" value="1"/>
</dbReference>
<organism evidence="5 6">
    <name type="scientific">Rhodohalobacter sulfatireducens</name>
    <dbReference type="NCBI Taxonomy" id="2911366"/>
    <lineage>
        <taxon>Bacteria</taxon>
        <taxon>Pseudomonadati</taxon>
        <taxon>Balneolota</taxon>
        <taxon>Balneolia</taxon>
        <taxon>Balneolales</taxon>
        <taxon>Balneolaceae</taxon>
        <taxon>Rhodohalobacter</taxon>
    </lineage>
</organism>
<dbReference type="SMART" id="SM00342">
    <property type="entry name" value="HTH_ARAC"/>
    <property type="match status" value="1"/>
</dbReference>
<protein>
    <submittedName>
        <fullName evidence="5">AraC family transcriptional regulator</fullName>
    </submittedName>
</protein>
<dbReference type="InterPro" id="IPR018060">
    <property type="entry name" value="HTH_AraC"/>
</dbReference>
<dbReference type="RefSeq" id="WP_237855358.1">
    <property type="nucleotide sequence ID" value="NZ_JAKLWS010000024.1"/>
</dbReference>
<evidence type="ECO:0000256" key="1">
    <source>
        <dbReference type="ARBA" id="ARBA00023015"/>
    </source>
</evidence>
<reference evidence="5" key="2">
    <citation type="submission" date="2024-05" db="EMBL/GenBank/DDBJ databases">
        <title>Rhodohalobacter halophilus gen. nov., sp. nov., a moderately halophilic member of the family Balneolaceae.</title>
        <authorList>
            <person name="Xia J."/>
        </authorList>
    </citation>
    <scope>NUCLEOTIDE SEQUENCE</scope>
    <source>
        <strain evidence="5">WB101</strain>
    </source>
</reference>
<dbReference type="PRINTS" id="PR00032">
    <property type="entry name" value="HTHARAC"/>
</dbReference>
<dbReference type="Pfam" id="PF12833">
    <property type="entry name" value="HTH_18"/>
    <property type="match status" value="1"/>
</dbReference>
<feature type="domain" description="HTH araC/xylS-type" evidence="4">
    <location>
        <begin position="230"/>
        <end position="328"/>
    </location>
</feature>
<keyword evidence="3" id="KW-0804">Transcription</keyword>
<dbReference type="Proteomes" id="UP001165366">
    <property type="component" value="Unassembled WGS sequence"/>
</dbReference>
<dbReference type="InterPro" id="IPR020449">
    <property type="entry name" value="Tscrpt_reg_AraC-type_HTH"/>
</dbReference>
<gene>
    <name evidence="5" type="ORF">L6773_15595</name>
</gene>
<dbReference type="PROSITE" id="PS01124">
    <property type="entry name" value="HTH_ARAC_FAMILY_2"/>
    <property type="match status" value="1"/>
</dbReference>
<keyword evidence="6" id="KW-1185">Reference proteome</keyword>
<comment type="caution">
    <text evidence="5">The sequence shown here is derived from an EMBL/GenBank/DDBJ whole genome shotgun (WGS) entry which is preliminary data.</text>
</comment>
<dbReference type="InterPro" id="IPR032687">
    <property type="entry name" value="AraC-type_N"/>
</dbReference>
<evidence type="ECO:0000313" key="5">
    <source>
        <dbReference type="EMBL" id="MCG2590001.1"/>
    </source>
</evidence>
<evidence type="ECO:0000256" key="2">
    <source>
        <dbReference type="ARBA" id="ARBA00023125"/>
    </source>
</evidence>
<sequence>MSFVLKSIFKKVVDQAEREGLPPEAVSHLGIEDILKNESKYAPTVPFFELYEIIDQYLDPGFSIRVGQLMVLDDYDVLGLAWKTCLSPRDMFKRCDRFFILMTDTQLYKVQDEGETGSITIYRDAPRRGIEISNESSIVATLTVIHKITGVDIRPLKVSFVHNAPENIALYEDYFSCEVQFGQKYNRLVFRSEDLDTKSLKADQSINHFMMERLQEKAEGIEVSANKLLNDTQNIIKDALPSGIPFAAEIGRHLGMSTRTLSRRLSEKGTTYRQLVQDTQQEISTELLKNTSETISEIAFQTGFSEQSAFNRAFKRWTGQSPLEYRKSSKSTTFGLNG</sequence>
<reference evidence="5" key="1">
    <citation type="submission" date="2022-01" db="EMBL/GenBank/DDBJ databases">
        <authorList>
            <person name="Wang Y."/>
        </authorList>
    </citation>
    <scope>NUCLEOTIDE SEQUENCE</scope>
    <source>
        <strain evidence="5">WB101</strain>
    </source>
</reference>
<name>A0ABS9KGQ1_9BACT</name>
<evidence type="ECO:0000259" key="4">
    <source>
        <dbReference type="PROSITE" id="PS01124"/>
    </source>
</evidence>
<dbReference type="EMBL" id="JAKLWS010000024">
    <property type="protein sequence ID" value="MCG2590001.1"/>
    <property type="molecule type" value="Genomic_DNA"/>
</dbReference>
<dbReference type="PANTHER" id="PTHR47894:SF1">
    <property type="entry name" value="HTH-TYPE TRANSCRIPTIONAL REGULATOR VQSM"/>
    <property type="match status" value="1"/>
</dbReference>
<dbReference type="Gene3D" id="1.10.10.60">
    <property type="entry name" value="Homeodomain-like"/>
    <property type="match status" value="1"/>
</dbReference>
<evidence type="ECO:0000313" key="6">
    <source>
        <dbReference type="Proteomes" id="UP001165366"/>
    </source>
</evidence>
<dbReference type="Pfam" id="PF12625">
    <property type="entry name" value="Arabinose_bd"/>
    <property type="match status" value="1"/>
</dbReference>
<dbReference type="SUPFAM" id="SSF46689">
    <property type="entry name" value="Homeodomain-like"/>
    <property type="match status" value="1"/>
</dbReference>